<evidence type="ECO:0000256" key="1">
    <source>
        <dbReference type="SAM" id="MobiDB-lite"/>
    </source>
</evidence>
<feature type="signal peptide" evidence="3">
    <location>
        <begin position="1"/>
        <end position="21"/>
    </location>
</feature>
<dbReference type="RefSeq" id="XP_031003124.1">
    <property type="nucleotide sequence ID" value="XM_031152529.1"/>
</dbReference>
<organism evidence="4 5">
    <name type="scientific">Lachnellula hyalina</name>
    <dbReference type="NCBI Taxonomy" id="1316788"/>
    <lineage>
        <taxon>Eukaryota</taxon>
        <taxon>Fungi</taxon>
        <taxon>Dikarya</taxon>
        <taxon>Ascomycota</taxon>
        <taxon>Pezizomycotina</taxon>
        <taxon>Leotiomycetes</taxon>
        <taxon>Helotiales</taxon>
        <taxon>Lachnaceae</taxon>
        <taxon>Lachnellula</taxon>
    </lineage>
</organism>
<gene>
    <name evidence="4" type="ORF">LHYA1_G007600</name>
</gene>
<name>A0A8H8QYE9_9HELO</name>
<keyword evidence="2" id="KW-0472">Membrane</keyword>
<proteinExistence type="predicted"/>
<evidence type="ECO:0000313" key="5">
    <source>
        <dbReference type="Proteomes" id="UP000431533"/>
    </source>
</evidence>
<dbReference type="AlphaFoldDB" id="A0A8H8QYE9"/>
<dbReference type="EMBL" id="QGMH01000135">
    <property type="protein sequence ID" value="TVY24336.1"/>
    <property type="molecule type" value="Genomic_DNA"/>
</dbReference>
<dbReference type="GeneID" id="41987798"/>
<reference evidence="4 5" key="1">
    <citation type="submission" date="2018-05" db="EMBL/GenBank/DDBJ databases">
        <title>Genome sequencing and assembly of the regulated plant pathogen Lachnellula willkommii and related sister species for the development of diagnostic species identification markers.</title>
        <authorList>
            <person name="Giroux E."/>
            <person name="Bilodeau G."/>
        </authorList>
    </citation>
    <scope>NUCLEOTIDE SEQUENCE [LARGE SCALE GENOMIC DNA]</scope>
    <source>
        <strain evidence="4 5">CBS 185.66</strain>
    </source>
</reference>
<keyword evidence="3" id="KW-0732">Signal</keyword>
<keyword evidence="5" id="KW-1185">Reference proteome</keyword>
<dbReference type="Proteomes" id="UP000431533">
    <property type="component" value="Unassembled WGS sequence"/>
</dbReference>
<dbReference type="OrthoDB" id="4733706at2759"/>
<feature type="transmembrane region" description="Helical" evidence="2">
    <location>
        <begin position="444"/>
        <end position="469"/>
    </location>
</feature>
<keyword evidence="2" id="KW-1133">Transmembrane helix</keyword>
<feature type="compositionally biased region" description="Polar residues" evidence="1">
    <location>
        <begin position="484"/>
        <end position="493"/>
    </location>
</feature>
<evidence type="ECO:0000256" key="3">
    <source>
        <dbReference type="SAM" id="SignalP"/>
    </source>
</evidence>
<keyword evidence="2" id="KW-0812">Transmembrane</keyword>
<accession>A0A8H8QYE9</accession>
<evidence type="ECO:0000256" key="2">
    <source>
        <dbReference type="SAM" id="Phobius"/>
    </source>
</evidence>
<sequence length="539" mass="56678">MLVKKCVVALTWAIGISISTASIAPLNNNIHVTRDGTAASPDPVLALRRAIASTAQSKRDTVNSNTTLLDNNWNDVVLFDFDETVQKDNTTGIKLICQDCYVKGTATAQFTVQGNFNASQAIHNVTSELLTYFLAVLRSTTSIFLVCLSIYLILSAELGMDISSGFHIKLHDGAAINIAMFSKNVSSITSNGGDFEFLPVTVQGAGVVLTALLRVGVHAGFHVATPSDLTIPGIKIGDVSAGVEVGVWIDVAEFVTNVTETPKGDTSGCELRVVEAYSLALGANSGATVSVGLHHWGPAPSTRIPIFYTTLTDACAISKTATTVGTTATAIGAVERRDASSTTSTVTYTATSCMTTGLVDCPASLQSTSMYSTVTSVLKSEAASTPSTQVTVTSTVAFGTNAKAMTSSDGTPVSYIPPPASTSSHGHGIDSSGDDNKGGHHRKVIIGICVGLVMPILIAIIAGAVYFFYKRKRYSAVSRGETVYSDQQGSEMSGSGAPGIQIRRKEVPQVATVESPQFPERSISKFYVPRKKLPQQGTK</sequence>
<feature type="chain" id="PRO_5034243283" description="Mid2 domain-containing protein" evidence="3">
    <location>
        <begin position="22"/>
        <end position="539"/>
    </location>
</feature>
<feature type="region of interest" description="Disordered" evidence="1">
    <location>
        <begin position="481"/>
        <end position="503"/>
    </location>
</feature>
<protein>
    <recommendedName>
        <fullName evidence="6">Mid2 domain-containing protein</fullName>
    </recommendedName>
</protein>
<evidence type="ECO:0000313" key="4">
    <source>
        <dbReference type="EMBL" id="TVY24336.1"/>
    </source>
</evidence>
<comment type="caution">
    <text evidence="4">The sequence shown here is derived from an EMBL/GenBank/DDBJ whole genome shotgun (WGS) entry which is preliminary data.</text>
</comment>
<evidence type="ECO:0008006" key="6">
    <source>
        <dbReference type="Google" id="ProtNLM"/>
    </source>
</evidence>